<sequence length="390" mass="44334">MEQCKPTLFGLRQKTAATDDVNSANKNLAAQIHQAIRDGEYASLSRLVKEKEHQVLWESNSSGWTAIHYAASHFLPAEWWVWILSRAAVTSGNEFFDSKTALGETCFDIFLRSYIDPLPWQSIQVKNSSKHLLEAIDFVCQDDRLIAQTRKAIKMQERNQCHSVPRSLVTGNRQVLRCVRFWSRLDILCRAAADRDLEYPRNETLVSVLVRCGTCPEPIARLLLVLYPEYARIRTPKNSLPLHTWTAHSKSDFTSLDTTGMLYFLISAYPQAVTSSDEQRRLPLQTALLSGNPWCSLRPLFEAAPTVLEQRDPVTYLPCICLSVLAPQKNVEVRARQNIAGNGGLDVMWKMLTKEKQKASREQARAQLEVERLDLIFNVLLAFPGALWTF</sequence>
<dbReference type="EMBL" id="OU594957">
    <property type="protein sequence ID" value="CAG9282287.1"/>
    <property type="molecule type" value="Genomic_DNA"/>
</dbReference>
<dbReference type="AlphaFoldDB" id="A0A8J9TKC7"/>
<proteinExistence type="predicted"/>
<gene>
    <name evidence="1" type="ORF">PTTT1_LOCUS19143</name>
</gene>
<evidence type="ECO:0000313" key="1">
    <source>
        <dbReference type="EMBL" id="CAG9282287.1"/>
    </source>
</evidence>
<reference evidence="1" key="1">
    <citation type="submission" date="2022-02" db="EMBL/GenBank/DDBJ databases">
        <authorList>
            <person name="Giguere J D."/>
        </authorList>
    </citation>
    <scope>NUCLEOTIDE SEQUENCE</scope>
    <source>
        <strain evidence="1">CCAP 1055/1</strain>
    </source>
</reference>
<protein>
    <recommendedName>
        <fullName evidence="2">Ankyrin repeat protein</fullName>
    </recommendedName>
</protein>
<evidence type="ECO:0008006" key="2">
    <source>
        <dbReference type="Google" id="ProtNLM"/>
    </source>
</evidence>
<name>A0A8J9TKC7_PHATR</name>
<dbReference type="Proteomes" id="UP000836788">
    <property type="component" value="Chromosome 16"/>
</dbReference>
<organism evidence="1">
    <name type="scientific">Phaeodactylum tricornutum</name>
    <name type="common">Diatom</name>
    <dbReference type="NCBI Taxonomy" id="2850"/>
    <lineage>
        <taxon>Eukaryota</taxon>
        <taxon>Sar</taxon>
        <taxon>Stramenopiles</taxon>
        <taxon>Ochrophyta</taxon>
        <taxon>Bacillariophyta</taxon>
        <taxon>Bacillariophyceae</taxon>
        <taxon>Bacillariophycidae</taxon>
        <taxon>Naviculales</taxon>
        <taxon>Phaeodactylaceae</taxon>
        <taxon>Phaeodactylum</taxon>
    </lineage>
</organism>
<accession>A0A8J9TKC7</accession>